<dbReference type="RefSeq" id="XP_007836011.1">
    <property type="nucleotide sequence ID" value="XM_007837820.1"/>
</dbReference>
<proteinExistence type="predicted"/>
<keyword evidence="2" id="KW-1185">Reference proteome</keyword>
<accession>W3X2K1</accession>
<evidence type="ECO:0000313" key="1">
    <source>
        <dbReference type="EMBL" id="ETS79386.1"/>
    </source>
</evidence>
<dbReference type="InParanoid" id="W3X2K1"/>
<protein>
    <recommendedName>
        <fullName evidence="3">F-box domain-containing protein</fullName>
    </recommendedName>
</protein>
<dbReference type="Gene3D" id="1.20.1280.50">
    <property type="match status" value="1"/>
</dbReference>
<evidence type="ECO:0000313" key="2">
    <source>
        <dbReference type="Proteomes" id="UP000030651"/>
    </source>
</evidence>
<dbReference type="AlphaFoldDB" id="W3X2K1"/>
<reference evidence="2" key="1">
    <citation type="journal article" date="2015" name="BMC Genomics">
        <title>Genomic and transcriptomic analysis of the endophytic fungus Pestalotiopsis fici reveals its lifestyle and high potential for synthesis of natural products.</title>
        <authorList>
            <person name="Wang X."/>
            <person name="Zhang X."/>
            <person name="Liu L."/>
            <person name="Xiang M."/>
            <person name="Wang W."/>
            <person name="Sun X."/>
            <person name="Che Y."/>
            <person name="Guo L."/>
            <person name="Liu G."/>
            <person name="Guo L."/>
            <person name="Wang C."/>
            <person name="Yin W.B."/>
            <person name="Stadler M."/>
            <person name="Zhang X."/>
            <person name="Liu X."/>
        </authorList>
    </citation>
    <scope>NUCLEOTIDE SEQUENCE [LARGE SCALE GENOMIC DNA]</scope>
    <source>
        <strain evidence="2">W106-1 / CGMCC3.15140</strain>
    </source>
</reference>
<name>W3X2K1_PESFW</name>
<sequence>MANSKSAAAQALEITEILVLILRKVDMHTLLVSCPRVCRYWKASIDSFESLQRKLFFLKDELATPTHNRLLAKHFPFAFEHADAPPERDLRFFSRTTKLIAPKHDVTFPDLPWIRDRQDAYRRPEASWRRMLVHQPPFPGVGWVGTRRSKEVMFHCIPTPRESLRIEELLRAVLSGFPTEHATVDRVARSFRVIWRHVPPDIVNAYPNARAGVLQSTVNTLRQVFAEQWSAFGIIVHQDVDDLVYASPDPQQFILYDLLQDDED</sequence>
<gene>
    <name evidence="1" type="ORF">PFICI_09239</name>
</gene>
<dbReference type="eggNOG" id="ENOG502RPKC">
    <property type="taxonomic scope" value="Eukaryota"/>
</dbReference>
<dbReference type="SUPFAM" id="SSF81383">
    <property type="entry name" value="F-box domain"/>
    <property type="match status" value="1"/>
</dbReference>
<dbReference type="Proteomes" id="UP000030651">
    <property type="component" value="Unassembled WGS sequence"/>
</dbReference>
<organism evidence="1 2">
    <name type="scientific">Pestalotiopsis fici (strain W106-1 / CGMCC3.15140)</name>
    <dbReference type="NCBI Taxonomy" id="1229662"/>
    <lineage>
        <taxon>Eukaryota</taxon>
        <taxon>Fungi</taxon>
        <taxon>Dikarya</taxon>
        <taxon>Ascomycota</taxon>
        <taxon>Pezizomycotina</taxon>
        <taxon>Sordariomycetes</taxon>
        <taxon>Xylariomycetidae</taxon>
        <taxon>Amphisphaeriales</taxon>
        <taxon>Sporocadaceae</taxon>
        <taxon>Pestalotiopsis</taxon>
    </lineage>
</organism>
<dbReference type="OrthoDB" id="3800738at2759"/>
<dbReference type="InterPro" id="IPR036047">
    <property type="entry name" value="F-box-like_dom_sf"/>
</dbReference>
<dbReference type="KEGG" id="pfy:PFICI_09239"/>
<dbReference type="GeneID" id="19274252"/>
<evidence type="ECO:0008006" key="3">
    <source>
        <dbReference type="Google" id="ProtNLM"/>
    </source>
</evidence>
<dbReference type="EMBL" id="KI912114">
    <property type="protein sequence ID" value="ETS79386.1"/>
    <property type="molecule type" value="Genomic_DNA"/>
</dbReference>
<dbReference type="HOGENOM" id="CLU_1054146_0_0_1"/>